<dbReference type="EMBL" id="OX451737">
    <property type="protein sequence ID" value="CAI8597876.1"/>
    <property type="molecule type" value="Genomic_DNA"/>
</dbReference>
<organism evidence="1 2">
    <name type="scientific">Vicia faba</name>
    <name type="common">Broad bean</name>
    <name type="synonym">Faba vulgaris</name>
    <dbReference type="NCBI Taxonomy" id="3906"/>
    <lineage>
        <taxon>Eukaryota</taxon>
        <taxon>Viridiplantae</taxon>
        <taxon>Streptophyta</taxon>
        <taxon>Embryophyta</taxon>
        <taxon>Tracheophyta</taxon>
        <taxon>Spermatophyta</taxon>
        <taxon>Magnoliopsida</taxon>
        <taxon>eudicotyledons</taxon>
        <taxon>Gunneridae</taxon>
        <taxon>Pentapetalae</taxon>
        <taxon>rosids</taxon>
        <taxon>fabids</taxon>
        <taxon>Fabales</taxon>
        <taxon>Fabaceae</taxon>
        <taxon>Papilionoideae</taxon>
        <taxon>50 kb inversion clade</taxon>
        <taxon>NPAAA clade</taxon>
        <taxon>Hologalegina</taxon>
        <taxon>IRL clade</taxon>
        <taxon>Fabeae</taxon>
        <taxon>Vicia</taxon>
    </lineage>
</organism>
<accession>A0AAV0ZJ20</accession>
<protein>
    <submittedName>
        <fullName evidence="1">Uncharacterized protein</fullName>
    </submittedName>
</protein>
<evidence type="ECO:0000313" key="2">
    <source>
        <dbReference type="Proteomes" id="UP001157006"/>
    </source>
</evidence>
<evidence type="ECO:0000313" key="1">
    <source>
        <dbReference type="EMBL" id="CAI8597876.1"/>
    </source>
</evidence>
<keyword evidence="2" id="KW-1185">Reference proteome</keyword>
<reference evidence="1 2" key="1">
    <citation type="submission" date="2023-01" db="EMBL/GenBank/DDBJ databases">
        <authorList>
            <person name="Kreplak J."/>
        </authorList>
    </citation>
    <scope>NUCLEOTIDE SEQUENCE [LARGE SCALE GENOMIC DNA]</scope>
</reference>
<sequence>MGLDLLPPSFKEPIRDKRRALETTKRLVPYTTTRPTRVPTHTLTKAPATPTVAAEGDNLLLFTSLVEEALTRLSDSSSTPDRCRESSSEEEEQVLKLIGLERYEVFILLSEEMKRKKLELIFLPFNQLLPLPDLMLKHMHPFADESPIKSRTSSKSFPDVKP</sequence>
<dbReference type="AlphaFoldDB" id="A0AAV0ZJ20"/>
<dbReference type="Proteomes" id="UP001157006">
    <property type="component" value="Chromosome 2"/>
</dbReference>
<proteinExistence type="predicted"/>
<gene>
    <name evidence="1" type="ORF">VFH_II101880</name>
</gene>
<name>A0AAV0ZJ20_VICFA</name>